<dbReference type="EMBL" id="LR025742">
    <property type="protein sequence ID" value="VBB10666.1"/>
    <property type="molecule type" value="Genomic_DNA"/>
</dbReference>
<sequence length="198" mass="22168">MFEIKDSTLAKIVSCTNVSEKHGAERVPAISVGLYIVGGGDLLDMFDVALRGMLYRRPQPKPGELEMEHDGLTELRFPFMRNLVWDRNYEGYLLRFHIGATGAEDVLLAECGLKDIRFTTQEGGSVGVHFKITAHPKDDEDHGKIARRVQQEIGITLTPPDDYVKPGLFGDVPLSNEPYRPFAGSDLDKHPDEEVEEE</sequence>
<dbReference type="EMBL" id="LR025743">
    <property type="protein sequence ID" value="VBB13370.1"/>
    <property type="molecule type" value="Genomic_DNA"/>
</dbReference>
<proteinExistence type="predicted"/>
<evidence type="ECO:0000313" key="4">
    <source>
        <dbReference type="Proteomes" id="UP000268684"/>
    </source>
</evidence>
<dbReference type="GeneID" id="71056009"/>
<evidence type="ECO:0000313" key="2">
    <source>
        <dbReference type="EMBL" id="VBB10666.1"/>
    </source>
</evidence>
<organism evidence="3 4">
    <name type="scientific">Burkholderia stabilis</name>
    <dbReference type="NCBI Taxonomy" id="95485"/>
    <lineage>
        <taxon>Bacteria</taxon>
        <taxon>Pseudomonadati</taxon>
        <taxon>Pseudomonadota</taxon>
        <taxon>Betaproteobacteria</taxon>
        <taxon>Burkholderiales</taxon>
        <taxon>Burkholderiaceae</taxon>
        <taxon>Burkholderia</taxon>
        <taxon>Burkholderia cepacia complex</taxon>
    </lineage>
</organism>
<keyword evidence="4" id="KW-1185">Reference proteome</keyword>
<gene>
    <name evidence="2" type="ORF">BSTAB16_0773</name>
    <name evidence="3" type="ORF">BSTAB16_3555</name>
</gene>
<dbReference type="Proteomes" id="UP000268684">
    <property type="component" value="Chromosome I"/>
</dbReference>
<dbReference type="AlphaFoldDB" id="A0AAJ5NCB6"/>
<dbReference type="RefSeq" id="WP_122166217.1">
    <property type="nucleotide sequence ID" value="NZ_LR025742.1"/>
</dbReference>
<feature type="region of interest" description="Disordered" evidence="1">
    <location>
        <begin position="175"/>
        <end position="198"/>
    </location>
</feature>
<name>A0AAJ5NCB6_9BURK</name>
<reference evidence="3 4" key="1">
    <citation type="submission" date="2017-11" db="EMBL/GenBank/DDBJ databases">
        <authorList>
            <person name="Seth-Smith MB H."/>
        </authorList>
    </citation>
    <scope>NUCLEOTIDE SEQUENCE [LARGE SCALE GENOMIC DNA]</scope>
    <source>
        <strain evidence="3">E</strain>
    </source>
</reference>
<protein>
    <submittedName>
        <fullName evidence="3">Uncharacterized protein</fullName>
    </submittedName>
</protein>
<dbReference type="Proteomes" id="UP000268684">
    <property type="component" value="Chromosome II"/>
</dbReference>
<evidence type="ECO:0000256" key="1">
    <source>
        <dbReference type="SAM" id="MobiDB-lite"/>
    </source>
</evidence>
<accession>A0AAJ5NCB6</accession>
<evidence type="ECO:0000313" key="3">
    <source>
        <dbReference type="EMBL" id="VBB13370.1"/>
    </source>
</evidence>